<evidence type="ECO:0000313" key="3">
    <source>
        <dbReference type="Proteomes" id="UP000233551"/>
    </source>
</evidence>
<proteinExistence type="predicted"/>
<dbReference type="EMBL" id="PGOL01003487">
    <property type="protein sequence ID" value="PKI40843.1"/>
    <property type="molecule type" value="Genomic_DNA"/>
</dbReference>
<comment type="caution">
    <text evidence="2">The sequence shown here is derived from an EMBL/GenBank/DDBJ whole genome shotgun (WGS) entry which is preliminary data.</text>
</comment>
<dbReference type="Proteomes" id="UP000233551">
    <property type="component" value="Unassembled WGS sequence"/>
</dbReference>
<gene>
    <name evidence="2" type="ORF">CRG98_038769</name>
</gene>
<keyword evidence="3" id="KW-1185">Reference proteome</keyword>
<dbReference type="AlphaFoldDB" id="A0A2I0IAP3"/>
<sequence>MPLRRRTGGRRMAVADSSLRSKANRKGRLQRKWLQRSSEMEITHHLTGKKRKIPKTQTIPTIVYCCVGRGSRNKGGSWACGEVTYGEVRQGAGVGYRYSGCAEDKVKGVAEGIDGH</sequence>
<protein>
    <submittedName>
        <fullName evidence="2">Uncharacterized protein</fullName>
    </submittedName>
</protein>
<evidence type="ECO:0000313" key="2">
    <source>
        <dbReference type="EMBL" id="PKI40843.1"/>
    </source>
</evidence>
<organism evidence="2 3">
    <name type="scientific">Punica granatum</name>
    <name type="common">Pomegranate</name>
    <dbReference type="NCBI Taxonomy" id="22663"/>
    <lineage>
        <taxon>Eukaryota</taxon>
        <taxon>Viridiplantae</taxon>
        <taxon>Streptophyta</taxon>
        <taxon>Embryophyta</taxon>
        <taxon>Tracheophyta</taxon>
        <taxon>Spermatophyta</taxon>
        <taxon>Magnoliopsida</taxon>
        <taxon>eudicotyledons</taxon>
        <taxon>Gunneridae</taxon>
        <taxon>Pentapetalae</taxon>
        <taxon>rosids</taxon>
        <taxon>malvids</taxon>
        <taxon>Myrtales</taxon>
        <taxon>Lythraceae</taxon>
        <taxon>Punica</taxon>
    </lineage>
</organism>
<reference evidence="2 3" key="1">
    <citation type="submission" date="2017-11" db="EMBL/GenBank/DDBJ databases">
        <title>De-novo sequencing of pomegranate (Punica granatum L.) genome.</title>
        <authorList>
            <person name="Akparov Z."/>
            <person name="Amiraslanov A."/>
            <person name="Hajiyeva S."/>
            <person name="Abbasov M."/>
            <person name="Kaur K."/>
            <person name="Hamwieh A."/>
            <person name="Solovyev V."/>
            <person name="Salamov A."/>
            <person name="Braich B."/>
            <person name="Kosarev P."/>
            <person name="Mahmoud A."/>
            <person name="Hajiyev E."/>
            <person name="Babayeva S."/>
            <person name="Izzatullayeva V."/>
            <person name="Mammadov A."/>
            <person name="Mammadov A."/>
            <person name="Sharifova S."/>
            <person name="Ojaghi J."/>
            <person name="Eynullazada K."/>
            <person name="Bayramov B."/>
            <person name="Abdulazimova A."/>
            <person name="Shahmuradov I."/>
        </authorList>
    </citation>
    <scope>NUCLEOTIDE SEQUENCE [LARGE SCALE GENOMIC DNA]</scope>
    <source>
        <strain evidence="3">cv. AG2017</strain>
        <tissue evidence="2">Leaf</tissue>
    </source>
</reference>
<feature type="compositionally biased region" description="Basic residues" evidence="1">
    <location>
        <begin position="22"/>
        <end position="34"/>
    </location>
</feature>
<feature type="region of interest" description="Disordered" evidence="1">
    <location>
        <begin position="1"/>
        <end position="36"/>
    </location>
</feature>
<evidence type="ECO:0000256" key="1">
    <source>
        <dbReference type="SAM" id="MobiDB-lite"/>
    </source>
</evidence>
<accession>A0A2I0IAP3</accession>
<name>A0A2I0IAP3_PUNGR</name>